<proteinExistence type="predicted"/>
<keyword evidence="3" id="KW-1185">Reference proteome</keyword>
<comment type="caution">
    <text evidence="2">The sequence shown here is derived from an EMBL/GenBank/DDBJ whole genome shotgun (WGS) entry which is preliminary data.</text>
</comment>
<feature type="region of interest" description="Disordered" evidence="1">
    <location>
        <begin position="1"/>
        <end position="21"/>
    </location>
</feature>
<evidence type="ECO:0000313" key="2">
    <source>
        <dbReference type="EMBL" id="GHB28565.1"/>
    </source>
</evidence>
<sequence>MRLGSPWQQIHEERGPRGGARGDLVVAENQIPGSQSRPVVAPLALYELRDGACAPHGAGG</sequence>
<name>A0ABQ3E7F4_9ACTN</name>
<evidence type="ECO:0000313" key="3">
    <source>
        <dbReference type="Proteomes" id="UP000599437"/>
    </source>
</evidence>
<evidence type="ECO:0000256" key="1">
    <source>
        <dbReference type="SAM" id="MobiDB-lite"/>
    </source>
</evidence>
<protein>
    <submittedName>
        <fullName evidence="2">Uncharacterized protein</fullName>
    </submittedName>
</protein>
<reference evidence="3" key="1">
    <citation type="journal article" date="2019" name="Int. J. Syst. Evol. Microbiol.">
        <title>The Global Catalogue of Microorganisms (GCM) 10K type strain sequencing project: providing services to taxonomists for standard genome sequencing and annotation.</title>
        <authorList>
            <consortium name="The Broad Institute Genomics Platform"/>
            <consortium name="The Broad Institute Genome Sequencing Center for Infectious Disease"/>
            <person name="Wu L."/>
            <person name="Ma J."/>
        </authorList>
    </citation>
    <scope>NUCLEOTIDE SEQUENCE [LARGE SCALE GENOMIC DNA]</scope>
    <source>
        <strain evidence="3">JCM 4737</strain>
    </source>
</reference>
<gene>
    <name evidence="2" type="ORF">GCM10010346_60100</name>
</gene>
<dbReference type="EMBL" id="BMVO01000032">
    <property type="protein sequence ID" value="GHB28565.1"/>
    <property type="molecule type" value="Genomic_DNA"/>
</dbReference>
<accession>A0ABQ3E7F4</accession>
<dbReference type="Proteomes" id="UP000599437">
    <property type="component" value="Unassembled WGS sequence"/>
</dbReference>
<organism evidence="2 3">
    <name type="scientific">Streptomyces chryseus</name>
    <dbReference type="NCBI Taxonomy" id="68186"/>
    <lineage>
        <taxon>Bacteria</taxon>
        <taxon>Bacillati</taxon>
        <taxon>Actinomycetota</taxon>
        <taxon>Actinomycetes</taxon>
        <taxon>Kitasatosporales</taxon>
        <taxon>Streptomycetaceae</taxon>
        <taxon>Streptomyces</taxon>
    </lineage>
</organism>